<feature type="region of interest" description="Disordered" evidence="2">
    <location>
        <begin position="472"/>
        <end position="510"/>
    </location>
</feature>
<organism evidence="3 4">
    <name type="scientific">Cryptococcus floricola</name>
    <dbReference type="NCBI Taxonomy" id="2591691"/>
    <lineage>
        <taxon>Eukaryota</taxon>
        <taxon>Fungi</taxon>
        <taxon>Dikarya</taxon>
        <taxon>Basidiomycota</taxon>
        <taxon>Agaricomycotina</taxon>
        <taxon>Tremellomycetes</taxon>
        <taxon>Tremellales</taxon>
        <taxon>Cryptococcaceae</taxon>
        <taxon>Cryptococcus</taxon>
    </lineage>
</organism>
<reference evidence="3 4" key="1">
    <citation type="submission" date="2017-05" db="EMBL/GenBank/DDBJ databases">
        <title>The Genome Sequence of Tsuchiyaea wingfieldii DSM 27421.</title>
        <authorList>
            <person name="Cuomo C."/>
            <person name="Passer A."/>
            <person name="Billmyre B."/>
            <person name="Heitman J."/>
        </authorList>
    </citation>
    <scope>NUCLEOTIDE SEQUENCE [LARGE SCALE GENOMIC DNA]</scope>
    <source>
        <strain evidence="3 4">DSM 27421</strain>
    </source>
</reference>
<evidence type="ECO:0000313" key="4">
    <source>
        <dbReference type="Proteomes" id="UP000322245"/>
    </source>
</evidence>
<evidence type="ECO:0008006" key="5">
    <source>
        <dbReference type="Google" id="ProtNLM"/>
    </source>
</evidence>
<evidence type="ECO:0000256" key="2">
    <source>
        <dbReference type="SAM" id="MobiDB-lite"/>
    </source>
</evidence>
<protein>
    <recommendedName>
        <fullName evidence="5">SWIM-type domain-containing protein</fullName>
    </recommendedName>
</protein>
<gene>
    <name evidence="3" type="ORF">B9479_006643</name>
</gene>
<name>A0A5D3AMM6_9TREE</name>
<keyword evidence="4" id="KW-1185">Reference proteome</keyword>
<proteinExistence type="predicted"/>
<feature type="compositionally biased region" description="Low complexity" evidence="2">
    <location>
        <begin position="19"/>
        <end position="30"/>
    </location>
</feature>
<evidence type="ECO:0000256" key="1">
    <source>
        <dbReference type="SAM" id="Coils"/>
    </source>
</evidence>
<feature type="compositionally biased region" description="Polar residues" evidence="2">
    <location>
        <begin position="398"/>
        <end position="410"/>
    </location>
</feature>
<keyword evidence="1" id="KW-0175">Coiled coil</keyword>
<feature type="coiled-coil region" evidence="1">
    <location>
        <begin position="712"/>
        <end position="750"/>
    </location>
</feature>
<accession>A0A5D3AMM6</accession>
<dbReference type="Proteomes" id="UP000322245">
    <property type="component" value="Unassembled WGS sequence"/>
</dbReference>
<comment type="caution">
    <text evidence="3">The sequence shown here is derived from an EMBL/GenBank/DDBJ whole genome shotgun (WGS) entry which is preliminary data.</text>
</comment>
<feature type="region of interest" description="Disordered" evidence="2">
    <location>
        <begin position="1"/>
        <end position="78"/>
    </location>
</feature>
<evidence type="ECO:0000313" key="3">
    <source>
        <dbReference type="EMBL" id="TYJ52745.1"/>
    </source>
</evidence>
<feature type="region of interest" description="Disordered" evidence="2">
    <location>
        <begin position="330"/>
        <end position="427"/>
    </location>
</feature>
<dbReference type="AlphaFoldDB" id="A0A5D3AMM6"/>
<sequence length="780" mass="86773">MDLPFLFANKPKKARRGGNNSQNLVQNNPNYQKRNDRRPPPRNYDVPRLTNPNVSTGDTEPDSDLPPPQKRTKSTFAPPVRAWLDGAFSTPVHDDDDDQAAGADGLMRDWQMYRWLIRSGDVFIIEMWKGVWLMHDWDEKKLAPKPSSFCHLSAVNGRITCDCSSARQRLSRKQKGKEPLGTDDQHEVCTHCDLYSFCNDLFPDTITPLQLQPVTQLALLGISTFPLLFSIQQTGTTPDSYHNSGGRVVTMFTGSHKWDCDCSKHGKSSMRDGRCPHIEQAIRSAAERELISMNETGEFSLTPKVEIIPFDGPEKKEAFINNSTTRQDIISHRRISAPPPLRREDDPIPFFESVNPVPLPNDSQEASALSGPHPFPRPGQPVSSDAPVINNPLHPAAANQQPLRRSSVSTEAHASSARRSSRSVTPQSTAAAFIHSIDPSLLSPLGSPIADVSELNQEDVEMQLIGQGDNVEVGTEEGQDGSHEQGQGEGGETADETQDAGNQVGVRAGKSSKERVMEAYGFGKDGSIVRYTKLTTAGKLIMMNAGAMTLDKTVLEWNDEEFTPTVDLDHYKRRKMQLFKNGVNLILKSGADLMIHLWHRKVWSDANKDRTWGFTTTYMSNALIDTELPIPMSYFDPTLRLTVASFILALRRYQLSQSKVPHDHPSWEQATVKPEQLTEITSSDLASASKLFLDIAATAWQKLEGSKNAGLFNSALNAKERAEKDLVEKTRELNEQASNLRQGIKSLHQEGKSVDQIAPMFNLTKEKVKEMLLLEGVHVI</sequence>
<dbReference type="EMBL" id="NIDF01000118">
    <property type="protein sequence ID" value="TYJ52745.1"/>
    <property type="molecule type" value="Genomic_DNA"/>
</dbReference>